<comment type="caution">
    <text evidence="1">The sequence shown here is derived from an EMBL/GenBank/DDBJ whole genome shotgun (WGS) entry which is preliminary data.</text>
</comment>
<sequence>MFATDIGLSLLAESDTWFRDGHFGLASDFFKQLYVKRVQKKNQCLLQLFISSSYIYEEMFNIIINECKTRDMYLAPRIWYLIKKMKMEVAADQAKLALSNVEDRVQNN</sequence>
<name>A0AAV0VI02_9HEMI</name>
<reference evidence="1 2" key="1">
    <citation type="submission" date="2023-01" db="EMBL/GenBank/DDBJ databases">
        <authorList>
            <person name="Whitehead M."/>
        </authorList>
    </citation>
    <scope>NUCLEOTIDE SEQUENCE [LARGE SCALE GENOMIC DNA]</scope>
</reference>
<dbReference type="AlphaFoldDB" id="A0AAV0VI02"/>
<evidence type="ECO:0000313" key="1">
    <source>
        <dbReference type="EMBL" id="CAI6342877.1"/>
    </source>
</evidence>
<keyword evidence="2" id="KW-1185">Reference proteome</keyword>
<dbReference type="Proteomes" id="UP001160148">
    <property type="component" value="Unassembled WGS sequence"/>
</dbReference>
<evidence type="ECO:0000313" key="2">
    <source>
        <dbReference type="Proteomes" id="UP001160148"/>
    </source>
</evidence>
<accession>A0AAV0VI02</accession>
<organism evidence="1 2">
    <name type="scientific">Macrosiphum euphorbiae</name>
    <name type="common">potato aphid</name>
    <dbReference type="NCBI Taxonomy" id="13131"/>
    <lineage>
        <taxon>Eukaryota</taxon>
        <taxon>Metazoa</taxon>
        <taxon>Ecdysozoa</taxon>
        <taxon>Arthropoda</taxon>
        <taxon>Hexapoda</taxon>
        <taxon>Insecta</taxon>
        <taxon>Pterygota</taxon>
        <taxon>Neoptera</taxon>
        <taxon>Paraneoptera</taxon>
        <taxon>Hemiptera</taxon>
        <taxon>Sternorrhyncha</taxon>
        <taxon>Aphidomorpha</taxon>
        <taxon>Aphidoidea</taxon>
        <taxon>Aphididae</taxon>
        <taxon>Macrosiphini</taxon>
        <taxon>Macrosiphum</taxon>
    </lineage>
</organism>
<proteinExistence type="predicted"/>
<gene>
    <name evidence="1" type="ORF">MEUPH1_LOCUS211</name>
</gene>
<protein>
    <submittedName>
        <fullName evidence="1">Uncharacterized protein</fullName>
    </submittedName>
</protein>
<dbReference type="EMBL" id="CARXXK010000001">
    <property type="protein sequence ID" value="CAI6342877.1"/>
    <property type="molecule type" value="Genomic_DNA"/>
</dbReference>